<organism evidence="1">
    <name type="scientific">Nothobranchius pienaari</name>
    <dbReference type="NCBI Taxonomy" id="704102"/>
    <lineage>
        <taxon>Eukaryota</taxon>
        <taxon>Metazoa</taxon>
        <taxon>Chordata</taxon>
        <taxon>Craniata</taxon>
        <taxon>Vertebrata</taxon>
        <taxon>Euteleostomi</taxon>
        <taxon>Actinopterygii</taxon>
        <taxon>Neopterygii</taxon>
        <taxon>Teleostei</taxon>
        <taxon>Neoteleostei</taxon>
        <taxon>Acanthomorphata</taxon>
        <taxon>Ovalentaria</taxon>
        <taxon>Atherinomorphae</taxon>
        <taxon>Cyprinodontiformes</taxon>
        <taxon>Nothobranchiidae</taxon>
        <taxon>Nothobranchius</taxon>
    </lineage>
</organism>
<evidence type="ECO:0000313" key="1">
    <source>
        <dbReference type="EMBL" id="SBR45752.1"/>
    </source>
</evidence>
<name>A0A1A8LMB2_9TELE</name>
<dbReference type="EMBL" id="HAEF01007990">
    <property type="protein sequence ID" value="SBR45752.1"/>
    <property type="molecule type" value="Transcribed_RNA"/>
</dbReference>
<sequence>SCRLHQNVTSGSDWSGFVAECEVAGVRITSSKSKAIVKSPKRAKCLLQVRDEVLP</sequence>
<reference evidence="1" key="2">
    <citation type="submission" date="2016-06" db="EMBL/GenBank/DDBJ databases">
        <title>The genome of a short-lived fish provides insights into sex chromosome evolution and the genetic control of aging.</title>
        <authorList>
            <person name="Reichwald K."/>
            <person name="Felder M."/>
            <person name="Petzold A."/>
            <person name="Koch P."/>
            <person name="Groth M."/>
            <person name="Platzer M."/>
        </authorList>
    </citation>
    <scope>NUCLEOTIDE SEQUENCE</scope>
    <source>
        <tissue evidence="1">Brain</tissue>
    </source>
</reference>
<reference evidence="1" key="1">
    <citation type="submission" date="2016-05" db="EMBL/GenBank/DDBJ databases">
        <authorList>
            <person name="Lavstsen T."/>
            <person name="Jespersen J.S."/>
        </authorList>
    </citation>
    <scope>NUCLEOTIDE SEQUENCE</scope>
    <source>
        <tissue evidence="1">Brain</tissue>
    </source>
</reference>
<accession>A0A1A8LMB2</accession>
<feature type="non-terminal residue" evidence="1">
    <location>
        <position position="1"/>
    </location>
</feature>
<keyword evidence="1" id="KW-0695">RNA-directed DNA polymerase</keyword>
<dbReference type="GO" id="GO:0003964">
    <property type="term" value="F:RNA-directed DNA polymerase activity"/>
    <property type="evidence" value="ECO:0007669"/>
    <property type="project" value="UniProtKB-KW"/>
</dbReference>
<protein>
    <submittedName>
        <fullName evidence="1">Rna-directed dna polymerase from mobile element jockey-like protein</fullName>
    </submittedName>
</protein>
<gene>
    <name evidence="1" type="primary">Nfu_g_1_019056</name>
</gene>
<dbReference type="AlphaFoldDB" id="A0A1A8LMB2"/>
<keyword evidence="1" id="KW-0548">Nucleotidyltransferase</keyword>
<proteinExistence type="predicted"/>
<feature type="non-terminal residue" evidence="1">
    <location>
        <position position="55"/>
    </location>
</feature>
<keyword evidence="1" id="KW-0808">Transferase</keyword>